<evidence type="ECO:0000313" key="2">
    <source>
        <dbReference type="Proteomes" id="UP000267003"/>
    </source>
</evidence>
<protein>
    <submittedName>
        <fullName evidence="1">Uncharacterized protein</fullName>
    </submittedName>
</protein>
<dbReference type="RefSeq" id="WP_120555997.1">
    <property type="nucleotide sequence ID" value="NZ_RAWK01000077.1"/>
</dbReference>
<evidence type="ECO:0000313" key="1">
    <source>
        <dbReference type="EMBL" id="RKH66922.1"/>
    </source>
</evidence>
<name>A0A3A8QPZ7_9BACT</name>
<dbReference type="Proteomes" id="UP000267003">
    <property type="component" value="Unassembled WGS sequence"/>
</dbReference>
<comment type="caution">
    <text evidence="1">The sequence shown here is derived from an EMBL/GenBank/DDBJ whole genome shotgun (WGS) entry which is preliminary data.</text>
</comment>
<reference evidence="2" key="1">
    <citation type="submission" date="2018-09" db="EMBL/GenBank/DDBJ databases">
        <authorList>
            <person name="Livingstone P.G."/>
            <person name="Whitworth D.E."/>
        </authorList>
    </citation>
    <scope>NUCLEOTIDE SEQUENCE [LARGE SCALE GENOMIC DNA]</scope>
    <source>
        <strain evidence="2">AB050A</strain>
    </source>
</reference>
<dbReference type="OrthoDB" id="1490466at2"/>
<dbReference type="AlphaFoldDB" id="A0A3A8QPZ7"/>
<keyword evidence="2" id="KW-1185">Reference proteome</keyword>
<gene>
    <name evidence="1" type="ORF">D7W81_14675</name>
</gene>
<sequence>MHPGVSIIVDDTRSWGLETPGPGLLLHVPTTGRWARRPALHLEATPDYRIRLRGAGQTLLWTRIDAYWDRATFLRGTAPLPWLLPRLSAPEVRAVEAPSGSEAWWEAWGWRLARALVESPLPVLHAGHWCLRPVSAISAEGAERHPVSPMEWGFGQPPQPPHSLAALTRFLFAWKEDWWETLPGQRPGAVLGLRALSSAEDGRVKSWRKRARDGTLPPVLLFYVDILAKWLVLDGHDRLHAALLEGVEPPLLGLWPFIDRPRPGTAVREEGALFSAEFQLRKEATPETVERVNRMLLLNFTPGPRGTVSRAWPLQGGREAWREELSARRRGGQPPLLDDRDWAWLT</sequence>
<proteinExistence type="predicted"/>
<organism evidence="1 2">
    <name type="scientific">Corallococcus aberystwythensis</name>
    <dbReference type="NCBI Taxonomy" id="2316722"/>
    <lineage>
        <taxon>Bacteria</taxon>
        <taxon>Pseudomonadati</taxon>
        <taxon>Myxococcota</taxon>
        <taxon>Myxococcia</taxon>
        <taxon>Myxococcales</taxon>
        <taxon>Cystobacterineae</taxon>
        <taxon>Myxococcaceae</taxon>
        <taxon>Corallococcus</taxon>
    </lineage>
</organism>
<dbReference type="EMBL" id="RAWK01000077">
    <property type="protein sequence ID" value="RKH66922.1"/>
    <property type="molecule type" value="Genomic_DNA"/>
</dbReference>
<accession>A0A3A8QPZ7</accession>